<dbReference type="GO" id="GO:0010333">
    <property type="term" value="F:terpene synthase activity"/>
    <property type="evidence" value="ECO:0007669"/>
    <property type="project" value="InterPro"/>
</dbReference>
<proteinExistence type="predicted"/>
<dbReference type="SFLD" id="SFLDG01020">
    <property type="entry name" value="Terpene_Cyclase_Like_2"/>
    <property type="match status" value="1"/>
</dbReference>
<keyword evidence="1" id="KW-0456">Lyase</keyword>
<dbReference type="InterPro" id="IPR008949">
    <property type="entry name" value="Isoprenoid_synthase_dom_sf"/>
</dbReference>
<gene>
    <name evidence="2" type="primary">cyc2_5</name>
    <name evidence="2" type="ORF">EHYA_10389</name>
</gene>
<dbReference type="OrthoDB" id="3676909at2"/>
<protein>
    <submittedName>
        <fullName evidence="2">Germacradienol/geosmin synthase</fullName>
    </submittedName>
</protein>
<sequence>MGRRPRHRRRRRGRRALSRVPSAHIAAYFFPDAVGPDIDLICDLSAFFFLFDDGFTVPAGASPDVALAACDQLLTVLSRPDGGAGDGALPIVAAFADAWEREREGMSATWCRRAAHEWRRYLYGHYAEVADRRTRARLSPREHLATRRDTLGFRPTVNMGERVGRFEMPLAALHHSRFRAMLEAALDHVLVVNEIYSLDNDETTGDHNLVHCVMHAHDRTRAEAIADLVHLADAHAHTLAAATAGTNDLCHALGLDGDERRAVRRWVATLCDFVRGNHDWGFAAGRYRAP</sequence>
<accession>A0A401Z6W2</accession>
<dbReference type="AlphaFoldDB" id="A0A401Z6W2"/>
<evidence type="ECO:0000313" key="2">
    <source>
        <dbReference type="EMBL" id="GCE02612.1"/>
    </source>
</evidence>
<comment type="caution">
    <text evidence="2">The sequence shown here is derived from an EMBL/GenBank/DDBJ whole genome shotgun (WGS) entry which is preliminary data.</text>
</comment>
<dbReference type="Proteomes" id="UP000286931">
    <property type="component" value="Unassembled WGS sequence"/>
</dbReference>
<evidence type="ECO:0000256" key="1">
    <source>
        <dbReference type="ARBA" id="ARBA00023239"/>
    </source>
</evidence>
<dbReference type="SFLD" id="SFLDS00005">
    <property type="entry name" value="Isoprenoid_Synthase_Type_I"/>
    <property type="match status" value="1"/>
</dbReference>
<dbReference type="EMBL" id="BIFH01000070">
    <property type="protein sequence ID" value="GCE02612.1"/>
    <property type="molecule type" value="Genomic_DNA"/>
</dbReference>
<evidence type="ECO:0000313" key="3">
    <source>
        <dbReference type="Proteomes" id="UP000286931"/>
    </source>
</evidence>
<dbReference type="Pfam" id="PF19086">
    <property type="entry name" value="Terpene_syn_C_2"/>
    <property type="match status" value="1"/>
</dbReference>
<name>A0A401Z6W2_9ACTN</name>
<dbReference type="RefSeq" id="WP_126644093.1">
    <property type="nucleotide sequence ID" value="NZ_BIFH01000070.1"/>
</dbReference>
<reference evidence="2 3" key="1">
    <citation type="submission" date="2018-12" db="EMBL/GenBank/DDBJ databases">
        <title>Draft genome sequence of Embleya hyalina NBRC 13850T.</title>
        <authorList>
            <person name="Komaki H."/>
            <person name="Hosoyama A."/>
            <person name="Kimura A."/>
            <person name="Ichikawa N."/>
            <person name="Tamura T."/>
        </authorList>
    </citation>
    <scope>NUCLEOTIDE SEQUENCE [LARGE SCALE GENOMIC DNA]</scope>
    <source>
        <strain evidence="2 3">NBRC 13850</strain>
    </source>
</reference>
<keyword evidence="3" id="KW-1185">Reference proteome</keyword>
<organism evidence="2 3">
    <name type="scientific">Embleya hyalina</name>
    <dbReference type="NCBI Taxonomy" id="516124"/>
    <lineage>
        <taxon>Bacteria</taxon>
        <taxon>Bacillati</taxon>
        <taxon>Actinomycetota</taxon>
        <taxon>Actinomycetes</taxon>
        <taxon>Kitasatosporales</taxon>
        <taxon>Streptomycetaceae</taxon>
        <taxon>Embleya</taxon>
    </lineage>
</organism>
<dbReference type="SUPFAM" id="SSF48576">
    <property type="entry name" value="Terpenoid synthases"/>
    <property type="match status" value="1"/>
</dbReference>
<dbReference type="InterPro" id="IPR034686">
    <property type="entry name" value="Terpene_cyclase-like_2"/>
</dbReference>
<dbReference type="Gene3D" id="1.10.600.10">
    <property type="entry name" value="Farnesyl Diphosphate Synthase"/>
    <property type="match status" value="1"/>
</dbReference>